<feature type="signal peptide" evidence="2">
    <location>
        <begin position="1"/>
        <end position="23"/>
    </location>
</feature>
<gene>
    <name evidence="3" type="ORF">SAMN05660652_00944</name>
</gene>
<dbReference type="STRING" id="83767.SAMN05660652_00944"/>
<dbReference type="PANTHER" id="PTHR33376:SF4">
    <property type="entry name" value="SIALIC ACID-BINDING PERIPLASMIC PROTEIN SIAP"/>
    <property type="match status" value="1"/>
</dbReference>
<keyword evidence="1 2" id="KW-0732">Signal</keyword>
<protein>
    <submittedName>
        <fullName evidence="3">TRAP-type C4-dicarboxylate transport system, substrate-binding protein</fullName>
    </submittedName>
</protein>
<dbReference type="EMBL" id="FNCY01000002">
    <property type="protein sequence ID" value="SDG93449.1"/>
    <property type="molecule type" value="Genomic_DNA"/>
</dbReference>
<feature type="chain" id="PRO_5011455370" evidence="2">
    <location>
        <begin position="24"/>
        <end position="324"/>
    </location>
</feature>
<dbReference type="InterPro" id="IPR038404">
    <property type="entry name" value="TRAP_DctP_sf"/>
</dbReference>
<accession>A0A1G7YAX3</accession>
<organism evidence="3 4">
    <name type="scientific">Propionivibrio dicarboxylicus</name>
    <dbReference type="NCBI Taxonomy" id="83767"/>
    <lineage>
        <taxon>Bacteria</taxon>
        <taxon>Pseudomonadati</taxon>
        <taxon>Pseudomonadota</taxon>
        <taxon>Betaproteobacteria</taxon>
        <taxon>Rhodocyclales</taxon>
        <taxon>Rhodocyclaceae</taxon>
        <taxon>Propionivibrio</taxon>
    </lineage>
</organism>
<dbReference type="OrthoDB" id="9783941at2"/>
<dbReference type="SUPFAM" id="SSF53850">
    <property type="entry name" value="Periplasmic binding protein-like II"/>
    <property type="match status" value="1"/>
</dbReference>
<proteinExistence type="predicted"/>
<dbReference type="RefSeq" id="WP_091934399.1">
    <property type="nucleotide sequence ID" value="NZ_FNCY01000002.1"/>
</dbReference>
<dbReference type="CDD" id="cd13602">
    <property type="entry name" value="PBP2_TRAP_BpDctp6_7"/>
    <property type="match status" value="1"/>
</dbReference>
<dbReference type="Gene3D" id="3.40.190.170">
    <property type="entry name" value="Bacterial extracellular solute-binding protein, family 7"/>
    <property type="match status" value="1"/>
</dbReference>
<evidence type="ECO:0000256" key="1">
    <source>
        <dbReference type="ARBA" id="ARBA00022729"/>
    </source>
</evidence>
<dbReference type="PANTHER" id="PTHR33376">
    <property type="match status" value="1"/>
</dbReference>
<dbReference type="AlphaFoldDB" id="A0A1G7YAX3"/>
<dbReference type="InterPro" id="IPR018389">
    <property type="entry name" value="DctP_fam"/>
</dbReference>
<dbReference type="GO" id="GO:0055085">
    <property type="term" value="P:transmembrane transport"/>
    <property type="evidence" value="ECO:0007669"/>
    <property type="project" value="InterPro"/>
</dbReference>
<dbReference type="NCBIfam" id="NF037995">
    <property type="entry name" value="TRAP_S1"/>
    <property type="match status" value="1"/>
</dbReference>
<evidence type="ECO:0000256" key="2">
    <source>
        <dbReference type="SAM" id="SignalP"/>
    </source>
</evidence>
<dbReference type="Pfam" id="PF03480">
    <property type="entry name" value="DctP"/>
    <property type="match status" value="1"/>
</dbReference>
<evidence type="ECO:0000313" key="3">
    <source>
        <dbReference type="EMBL" id="SDG93449.1"/>
    </source>
</evidence>
<evidence type="ECO:0000313" key="4">
    <source>
        <dbReference type="Proteomes" id="UP000198607"/>
    </source>
</evidence>
<reference evidence="3 4" key="1">
    <citation type="submission" date="2016-10" db="EMBL/GenBank/DDBJ databases">
        <authorList>
            <person name="de Groot N.N."/>
        </authorList>
    </citation>
    <scope>NUCLEOTIDE SEQUENCE [LARGE SCALE GENOMIC DNA]</scope>
    <source>
        <strain evidence="3 4">DSM 5885</strain>
    </source>
</reference>
<sequence length="324" mass="35059">MFKKLVVAGSVSAMLCFGASVQAQTKWDMPTGYPANNFHTENIRQFADDVDKATQGKLKITVHDSGSLFKANEIKRAVQGGQADIGEIIISGFSNEDPMFGVDSIPFLATGYPAAKKLEAAAKAATEARLAKQGLKVLFNVPWPPQGIFSAKPLNSAADLKGAKWRAYNPNTSRIAQLVGAQPVTIQAAELTQALATGAVTTFMTSGATGYDSKVWEQVKYYYEVNAWLPKNLVIVSKKAFDKLDKPTQDAVLKAAAAAEARGWKVSEEKNKWYKEQLIKNGMTVSAGSDQLQSDFKKIGLTIIGDWTTQTGAEGQAIIDAFRK</sequence>
<name>A0A1G7YAX3_9RHOO</name>
<keyword evidence="4" id="KW-1185">Reference proteome</keyword>
<dbReference type="Proteomes" id="UP000198607">
    <property type="component" value="Unassembled WGS sequence"/>
</dbReference>